<evidence type="ECO:0000313" key="2">
    <source>
        <dbReference type="Proteomes" id="UP001234297"/>
    </source>
</evidence>
<accession>A0ACC2M970</accession>
<dbReference type="EMBL" id="CM056813">
    <property type="protein sequence ID" value="KAJ8641702.1"/>
    <property type="molecule type" value="Genomic_DNA"/>
</dbReference>
<evidence type="ECO:0000313" key="1">
    <source>
        <dbReference type="EMBL" id="KAJ8641702.1"/>
    </source>
</evidence>
<name>A0ACC2M970_PERAE</name>
<proteinExistence type="predicted"/>
<protein>
    <submittedName>
        <fullName evidence="1">Uncharacterized protein</fullName>
    </submittedName>
</protein>
<sequence>MRVLFWKFHCPSFICFCKSSPLSLPTPCPLDLENTQHVSSTLPSFPNAVEELSNEKVEDEKERVDVQVEDDVPPRSSLKKPSGSGSREIEKGKVQWMDFLGKELVEIREFEPSESGDSEDDANGSRGCVCVIQ</sequence>
<reference evidence="1 2" key="1">
    <citation type="journal article" date="2022" name="Hortic Res">
        <title>A haplotype resolved chromosomal level avocado genome allows analysis of novel avocado genes.</title>
        <authorList>
            <person name="Nath O."/>
            <person name="Fletcher S.J."/>
            <person name="Hayward A."/>
            <person name="Shaw L.M."/>
            <person name="Masouleh A.K."/>
            <person name="Furtado A."/>
            <person name="Henry R.J."/>
            <person name="Mitter N."/>
        </authorList>
    </citation>
    <scope>NUCLEOTIDE SEQUENCE [LARGE SCALE GENOMIC DNA]</scope>
    <source>
        <strain evidence="2">cv. Hass</strain>
    </source>
</reference>
<gene>
    <name evidence="1" type="ORF">MRB53_018396</name>
</gene>
<comment type="caution">
    <text evidence="1">The sequence shown here is derived from an EMBL/GenBank/DDBJ whole genome shotgun (WGS) entry which is preliminary data.</text>
</comment>
<organism evidence="1 2">
    <name type="scientific">Persea americana</name>
    <name type="common">Avocado</name>
    <dbReference type="NCBI Taxonomy" id="3435"/>
    <lineage>
        <taxon>Eukaryota</taxon>
        <taxon>Viridiplantae</taxon>
        <taxon>Streptophyta</taxon>
        <taxon>Embryophyta</taxon>
        <taxon>Tracheophyta</taxon>
        <taxon>Spermatophyta</taxon>
        <taxon>Magnoliopsida</taxon>
        <taxon>Magnoliidae</taxon>
        <taxon>Laurales</taxon>
        <taxon>Lauraceae</taxon>
        <taxon>Persea</taxon>
    </lineage>
</organism>
<dbReference type="Proteomes" id="UP001234297">
    <property type="component" value="Chromosome 5"/>
</dbReference>
<keyword evidence="2" id="KW-1185">Reference proteome</keyword>